<dbReference type="Pfam" id="PF04277">
    <property type="entry name" value="OAD_gamma"/>
    <property type="match status" value="1"/>
</dbReference>
<reference evidence="7" key="1">
    <citation type="journal article" date="2020" name="mSystems">
        <title>Genome- and Community-Level Interaction Insights into Carbon Utilization and Element Cycling Functions of Hydrothermarchaeota in Hydrothermal Sediment.</title>
        <authorList>
            <person name="Zhou Z."/>
            <person name="Liu Y."/>
            <person name="Xu W."/>
            <person name="Pan J."/>
            <person name="Luo Z.H."/>
            <person name="Li M."/>
        </authorList>
    </citation>
    <scope>NUCLEOTIDE SEQUENCE [LARGE SCALE GENOMIC DNA]</scope>
    <source>
        <strain evidence="7">SpSt-12</strain>
    </source>
</reference>
<protein>
    <submittedName>
        <fullName evidence="7">Uncharacterized protein</fullName>
    </submittedName>
</protein>
<dbReference type="EMBL" id="DSCQ01000115">
    <property type="protein sequence ID" value="HET22141.1"/>
    <property type="molecule type" value="Genomic_DNA"/>
</dbReference>
<dbReference type="GO" id="GO:0015081">
    <property type="term" value="F:sodium ion transmembrane transporter activity"/>
    <property type="evidence" value="ECO:0007669"/>
    <property type="project" value="InterPro"/>
</dbReference>
<comment type="caution">
    <text evidence="7">The sequence shown here is derived from an EMBL/GenBank/DDBJ whole genome shotgun (WGS) entry which is preliminary data.</text>
</comment>
<dbReference type="InterPro" id="IPR005899">
    <property type="entry name" value="Na_pump_deCOase"/>
</dbReference>
<evidence type="ECO:0000313" key="7">
    <source>
        <dbReference type="EMBL" id="HET22141.1"/>
    </source>
</evidence>
<evidence type="ECO:0000256" key="4">
    <source>
        <dbReference type="ARBA" id="ARBA00022989"/>
    </source>
</evidence>
<dbReference type="GO" id="GO:0005886">
    <property type="term" value="C:plasma membrane"/>
    <property type="evidence" value="ECO:0007669"/>
    <property type="project" value="UniProtKB-SubCell"/>
</dbReference>
<dbReference type="AlphaFoldDB" id="A0A7C2NCQ6"/>
<evidence type="ECO:0000256" key="3">
    <source>
        <dbReference type="ARBA" id="ARBA00022692"/>
    </source>
</evidence>
<organism evidence="7">
    <name type="scientific">Archaeoglobus fulgidus</name>
    <dbReference type="NCBI Taxonomy" id="2234"/>
    <lineage>
        <taxon>Archaea</taxon>
        <taxon>Methanobacteriati</taxon>
        <taxon>Methanobacteriota</taxon>
        <taxon>Archaeoglobi</taxon>
        <taxon>Archaeoglobales</taxon>
        <taxon>Archaeoglobaceae</taxon>
        <taxon>Archaeoglobus</taxon>
    </lineage>
</organism>
<comment type="subcellular location">
    <subcellularLocation>
        <location evidence="1">Cell membrane</location>
    </subcellularLocation>
</comment>
<name>A0A7C2NCQ6_ARCFL</name>
<dbReference type="NCBIfam" id="TIGR01195">
    <property type="entry name" value="oadG_fam"/>
    <property type="match status" value="1"/>
</dbReference>
<keyword evidence="5 6" id="KW-0472">Membrane</keyword>
<feature type="transmembrane region" description="Helical" evidence="6">
    <location>
        <begin position="12"/>
        <end position="31"/>
    </location>
</feature>
<evidence type="ECO:0000256" key="5">
    <source>
        <dbReference type="ARBA" id="ARBA00023136"/>
    </source>
</evidence>
<accession>A0A7C2NCQ6</accession>
<proteinExistence type="predicted"/>
<evidence type="ECO:0000256" key="1">
    <source>
        <dbReference type="ARBA" id="ARBA00004236"/>
    </source>
</evidence>
<sequence>MIDLALMLTAEGMSVVFVVLSVLAFFMWVMGKLAGKETREKIELKATFNSDSGFSDKEIFAIIAAIMRHEGVQVLDVKVPKNWKNAGRFYAMRWGE</sequence>
<evidence type="ECO:0000256" key="6">
    <source>
        <dbReference type="SAM" id="Phobius"/>
    </source>
</evidence>
<evidence type="ECO:0000256" key="2">
    <source>
        <dbReference type="ARBA" id="ARBA00022475"/>
    </source>
</evidence>
<keyword evidence="2" id="KW-1003">Cell membrane</keyword>
<gene>
    <name evidence="7" type="ORF">ENN70_08870</name>
</gene>
<keyword evidence="3 6" id="KW-0812">Transmembrane</keyword>
<keyword evidence="4 6" id="KW-1133">Transmembrane helix</keyword>
<dbReference type="GO" id="GO:0036376">
    <property type="term" value="P:sodium ion export across plasma membrane"/>
    <property type="evidence" value="ECO:0007669"/>
    <property type="project" value="InterPro"/>
</dbReference>